<feature type="region of interest" description="Disordered" evidence="5">
    <location>
        <begin position="537"/>
        <end position="568"/>
    </location>
</feature>
<dbReference type="Pfam" id="PF13000">
    <property type="entry name" value="Acatn"/>
    <property type="match status" value="3"/>
</dbReference>
<feature type="transmembrane region" description="Helical" evidence="6">
    <location>
        <begin position="720"/>
        <end position="737"/>
    </location>
</feature>
<evidence type="ECO:0000256" key="4">
    <source>
        <dbReference type="ARBA" id="ARBA00023136"/>
    </source>
</evidence>
<feature type="compositionally biased region" description="Low complexity" evidence="5">
    <location>
        <begin position="267"/>
        <end position="277"/>
    </location>
</feature>
<accession>A0A146KK81</accession>
<dbReference type="GO" id="GO:0008521">
    <property type="term" value="F:acetyl-CoA transmembrane transporter activity"/>
    <property type="evidence" value="ECO:0007669"/>
    <property type="project" value="InterPro"/>
</dbReference>
<dbReference type="Gene3D" id="1.20.1250.20">
    <property type="entry name" value="MFS general substrate transporter like domains"/>
    <property type="match status" value="1"/>
</dbReference>
<keyword evidence="3 6" id="KW-1133">Transmembrane helix</keyword>
<feature type="region of interest" description="Disordered" evidence="5">
    <location>
        <begin position="401"/>
        <end position="422"/>
    </location>
</feature>
<feature type="transmembrane region" description="Helical" evidence="6">
    <location>
        <begin position="1017"/>
        <end position="1034"/>
    </location>
</feature>
<feature type="transmembrane region" description="Helical" evidence="6">
    <location>
        <begin position="757"/>
        <end position="780"/>
    </location>
</feature>
<feature type="compositionally biased region" description="Polar residues" evidence="5">
    <location>
        <begin position="411"/>
        <end position="421"/>
    </location>
</feature>
<feature type="compositionally biased region" description="Polar residues" evidence="5">
    <location>
        <begin position="313"/>
        <end position="331"/>
    </location>
</feature>
<feature type="transmembrane region" description="Helical" evidence="6">
    <location>
        <begin position="848"/>
        <end position="866"/>
    </location>
</feature>
<organism evidence="7">
    <name type="scientific">Lygus hesperus</name>
    <name type="common">Western plant bug</name>
    <dbReference type="NCBI Taxonomy" id="30085"/>
    <lineage>
        <taxon>Eukaryota</taxon>
        <taxon>Metazoa</taxon>
        <taxon>Ecdysozoa</taxon>
        <taxon>Arthropoda</taxon>
        <taxon>Hexapoda</taxon>
        <taxon>Insecta</taxon>
        <taxon>Pterygota</taxon>
        <taxon>Neoptera</taxon>
        <taxon>Paraneoptera</taxon>
        <taxon>Hemiptera</taxon>
        <taxon>Heteroptera</taxon>
        <taxon>Panheteroptera</taxon>
        <taxon>Cimicomorpha</taxon>
        <taxon>Miridae</taxon>
        <taxon>Mirini</taxon>
        <taxon>Lygus</taxon>
    </lineage>
</organism>
<feature type="transmembrane region" description="Helical" evidence="6">
    <location>
        <begin position="580"/>
        <end position="604"/>
    </location>
</feature>
<feature type="region of interest" description="Disordered" evidence="5">
    <location>
        <begin position="1"/>
        <end position="21"/>
    </location>
</feature>
<dbReference type="GO" id="GO:0016020">
    <property type="term" value="C:membrane"/>
    <property type="evidence" value="ECO:0007669"/>
    <property type="project" value="UniProtKB-SubCell"/>
</dbReference>
<feature type="compositionally biased region" description="Acidic residues" evidence="5">
    <location>
        <begin position="546"/>
        <end position="558"/>
    </location>
</feature>
<feature type="region of interest" description="Disordered" evidence="5">
    <location>
        <begin position="223"/>
        <end position="331"/>
    </location>
</feature>
<proteinExistence type="predicted"/>
<dbReference type="InterPro" id="IPR036259">
    <property type="entry name" value="MFS_trans_sf"/>
</dbReference>
<dbReference type="InterPro" id="IPR004752">
    <property type="entry name" value="AmpG_permease/AT-1"/>
</dbReference>
<dbReference type="EMBL" id="GDHC01021751">
    <property type="protein sequence ID" value="JAP96877.1"/>
    <property type="molecule type" value="Transcribed_RNA"/>
</dbReference>
<name>A0A146KK81_LYGHE</name>
<feature type="transmembrane region" description="Helical" evidence="6">
    <location>
        <begin position="912"/>
        <end position="934"/>
    </location>
</feature>
<evidence type="ECO:0000256" key="6">
    <source>
        <dbReference type="SAM" id="Phobius"/>
    </source>
</evidence>
<evidence type="ECO:0000256" key="2">
    <source>
        <dbReference type="ARBA" id="ARBA00022692"/>
    </source>
</evidence>
<feature type="compositionally biased region" description="Basic and acidic residues" evidence="5">
    <location>
        <begin position="559"/>
        <end position="568"/>
    </location>
</feature>
<dbReference type="InterPro" id="IPR024371">
    <property type="entry name" value="AcetylCoA_trans_1-like"/>
</dbReference>
<feature type="region of interest" description="Disordered" evidence="5">
    <location>
        <begin position="502"/>
        <end position="524"/>
    </location>
</feature>
<gene>
    <name evidence="7" type="primary">Slc33a1_0</name>
    <name evidence="7" type="ORF">g.75429</name>
</gene>
<feature type="compositionally biased region" description="Basic and acidic residues" evidence="5">
    <location>
        <begin position="401"/>
        <end position="410"/>
    </location>
</feature>
<dbReference type="SUPFAM" id="SSF103473">
    <property type="entry name" value="MFS general substrate transporter"/>
    <property type="match status" value="1"/>
</dbReference>
<feature type="transmembrane region" description="Helical" evidence="6">
    <location>
        <begin position="648"/>
        <end position="667"/>
    </location>
</feature>
<keyword evidence="2 6" id="KW-0812">Transmembrane</keyword>
<sequence>MNGSAGTSTASGSELGARNENNGFRDFRSVADIVCENQEAGSVSGTGERIIINSAQDGACDKVVQVASCVSDRIEGEGKPCPDEDDSGIQESNSVLKSINDVGVSDVELNLTEGRGIGASDSELGTVQEIYDSKILEDEQELLSAVRQRSLSIQIPLVVITKDDDNDDDISDDRSLGRRPGRYDSVGSGTSAELYATANFVSTDYESSLEDHDLYTALDWTAAASSESEPDSEAPVEVDLESSSDGELDPSEEDPKKRLSCDTQENLLTTTISTSSLKDSKPSYENYEHHTDRVNDTASIEIDSLPNTHDPKSSISPQTESNTKTADQTRIQPNVIGVNTVNIVIECEGPQNEFHGSSENYDCATINITNLTNNNCTSISIETSTDITQVNQDSSTDKCLTKSTKTHESSADTQKSSNLNESVKIDLNSDPIVDNNSTSTSIEIPVDVTERGSLPNGVLSDCAAFIRSESEFARTSSSHDGISDSRDKKAIVAECGTERWQNGDLNLQGSDRREESAQAVTKGNSVVSSNNIKDKLTMRRRREEVGGGDDEAEEELMGDEERRGSDAGSHFEIRGDEWNIALLLILYLLQGIPLGLSATIPMIIQNKGVSFKEQAEFSFTMWPFSLKLLWAPLVDSLYWPSFGRRKTWLVPAQYLIGFFMIFLSFHIDTWLSAENPQVGFLTILFFAMNFLAATQDIAVDGWALTMLKRQNKSLASTCNTVGQTAGFFLGYVVFMALESASFCNSYLRVEPLDEGMISLPGFLYFWGSVYLLMTTLVAFIKRENLDVGGEAPSARAAFGSYHLLLRILKLPNIQLFAFLLLTSKIGFAAFDGVTSLKFIEKGVPKEKLAVLAVPIVPLQIILPIIITKMNHPRRPMDLYLKAFPYRLAFNLVGALFVCVTPMIIKANTDIPFYYYFLLTGILAIHQVTTSAMFVQQMAFFAMVSDADAGGTYMTLLNTLANLGGTWTSTTALAAVDSFTYRSCVGSNLTVTNDCSVQSLKTECAAAGGSCVTDVDGYYVEVALLTVVGIVWFWFSRRKIDYLQSRPLSSWVVPRR</sequence>
<evidence type="ECO:0000256" key="1">
    <source>
        <dbReference type="ARBA" id="ARBA00004141"/>
    </source>
</evidence>
<feature type="compositionally biased region" description="Low complexity" evidence="5">
    <location>
        <begin position="1"/>
        <end position="13"/>
    </location>
</feature>
<feature type="transmembrane region" description="Helical" evidence="6">
    <location>
        <begin position="887"/>
        <end position="906"/>
    </location>
</feature>
<dbReference type="PANTHER" id="PTHR12778">
    <property type="entry name" value="SOLUTE CARRIER FAMILY 33 ACETYL-COA TRANSPORTER -RELATED"/>
    <property type="match status" value="1"/>
</dbReference>
<evidence type="ECO:0000313" key="7">
    <source>
        <dbReference type="EMBL" id="JAP96877.1"/>
    </source>
</evidence>
<feature type="compositionally biased region" description="Basic and acidic residues" evidence="5">
    <location>
        <begin position="278"/>
        <end position="295"/>
    </location>
</feature>
<feature type="transmembrane region" description="Helical" evidence="6">
    <location>
        <begin position="679"/>
        <end position="699"/>
    </location>
</feature>
<dbReference type="GO" id="GO:0035348">
    <property type="term" value="P:acetyl-CoA transmembrane transport"/>
    <property type="evidence" value="ECO:0007669"/>
    <property type="project" value="InterPro"/>
</dbReference>
<feature type="compositionally biased region" description="Acidic residues" evidence="5">
    <location>
        <begin position="228"/>
        <end position="252"/>
    </location>
</feature>
<protein>
    <submittedName>
        <fullName evidence="7">Acetyl-coenzyme A transporter 1</fullName>
    </submittedName>
</protein>
<dbReference type="AlphaFoldDB" id="A0A146KK81"/>
<evidence type="ECO:0000256" key="3">
    <source>
        <dbReference type="ARBA" id="ARBA00022989"/>
    </source>
</evidence>
<comment type="subcellular location">
    <subcellularLocation>
        <location evidence="1">Membrane</location>
        <topology evidence="1">Multi-pass membrane protein</topology>
    </subcellularLocation>
</comment>
<dbReference type="PANTHER" id="PTHR12778:SF9">
    <property type="entry name" value="ACETYL-COENZYME A TRANSPORTER 1"/>
    <property type="match status" value="1"/>
</dbReference>
<feature type="region of interest" description="Disordered" evidence="5">
    <location>
        <begin position="163"/>
        <end position="189"/>
    </location>
</feature>
<evidence type="ECO:0000256" key="5">
    <source>
        <dbReference type="SAM" id="MobiDB-lite"/>
    </source>
</evidence>
<reference evidence="7" key="1">
    <citation type="journal article" date="2016" name="Gigascience">
        <title>De novo construction of an expanded transcriptome assembly for the western tarnished plant bug, Lygus hesperus.</title>
        <authorList>
            <person name="Tassone E.E."/>
            <person name="Geib S.M."/>
            <person name="Hall B."/>
            <person name="Fabrick J.A."/>
            <person name="Brent C.S."/>
            <person name="Hull J.J."/>
        </authorList>
    </citation>
    <scope>NUCLEOTIDE SEQUENCE</scope>
</reference>
<keyword evidence="4 6" id="KW-0472">Membrane</keyword>